<accession>A0A1R2AUI8</accession>
<proteinExistence type="predicted"/>
<dbReference type="EMBL" id="MPUH01001370">
    <property type="protein sequence ID" value="OMJ68186.1"/>
    <property type="molecule type" value="Genomic_DNA"/>
</dbReference>
<evidence type="ECO:0000313" key="2">
    <source>
        <dbReference type="Proteomes" id="UP000187209"/>
    </source>
</evidence>
<gene>
    <name evidence="1" type="ORF">SteCoe_34437</name>
</gene>
<comment type="caution">
    <text evidence="1">The sequence shown here is derived from an EMBL/GenBank/DDBJ whole genome shotgun (WGS) entry which is preliminary data.</text>
</comment>
<protein>
    <submittedName>
        <fullName evidence="1">Uncharacterized protein</fullName>
    </submittedName>
</protein>
<evidence type="ECO:0000313" key="1">
    <source>
        <dbReference type="EMBL" id="OMJ68186.1"/>
    </source>
</evidence>
<organism evidence="1 2">
    <name type="scientific">Stentor coeruleus</name>
    <dbReference type="NCBI Taxonomy" id="5963"/>
    <lineage>
        <taxon>Eukaryota</taxon>
        <taxon>Sar</taxon>
        <taxon>Alveolata</taxon>
        <taxon>Ciliophora</taxon>
        <taxon>Postciliodesmatophora</taxon>
        <taxon>Heterotrichea</taxon>
        <taxon>Heterotrichida</taxon>
        <taxon>Stentoridae</taxon>
        <taxon>Stentor</taxon>
    </lineage>
</organism>
<name>A0A1R2AUI8_9CILI</name>
<dbReference type="OrthoDB" id="323331at2759"/>
<dbReference type="Proteomes" id="UP000187209">
    <property type="component" value="Unassembled WGS sequence"/>
</dbReference>
<sequence length="132" mass="15682">MFLLLIALVSAIKPETKEDSCYMLSSHLVRTITDEIRDYVYANPYLKETEVRIKSIEESFWHCMDKMTDKEALEISKNSRKEYSKYMHLFKVDLQKFKSIEDVRLSKEFIEKRSQISKRISFMNKPSRGGEL</sequence>
<keyword evidence="2" id="KW-1185">Reference proteome</keyword>
<dbReference type="AlphaFoldDB" id="A0A1R2AUI8"/>
<reference evidence="1 2" key="1">
    <citation type="submission" date="2016-11" db="EMBL/GenBank/DDBJ databases">
        <title>The macronuclear genome of Stentor coeruleus: a giant cell with tiny introns.</title>
        <authorList>
            <person name="Slabodnick M."/>
            <person name="Ruby J.G."/>
            <person name="Reiff S.B."/>
            <person name="Swart E.C."/>
            <person name="Gosai S."/>
            <person name="Prabakaran S."/>
            <person name="Witkowska E."/>
            <person name="Larue G.E."/>
            <person name="Fisher S."/>
            <person name="Freeman R.M."/>
            <person name="Gunawardena J."/>
            <person name="Chu W."/>
            <person name="Stover N.A."/>
            <person name="Gregory B.D."/>
            <person name="Nowacki M."/>
            <person name="Derisi J."/>
            <person name="Roy S.W."/>
            <person name="Marshall W.F."/>
            <person name="Sood P."/>
        </authorList>
    </citation>
    <scope>NUCLEOTIDE SEQUENCE [LARGE SCALE GENOMIC DNA]</scope>
    <source>
        <strain evidence="1">WM001</strain>
    </source>
</reference>